<proteinExistence type="predicted"/>
<feature type="domain" description="Retrotransposon gag" evidence="2">
    <location>
        <begin position="267"/>
        <end position="342"/>
    </location>
</feature>
<evidence type="ECO:0000256" key="1">
    <source>
        <dbReference type="SAM" id="MobiDB-lite"/>
    </source>
</evidence>
<feature type="compositionally biased region" description="Basic and acidic residues" evidence="1">
    <location>
        <begin position="377"/>
        <end position="390"/>
    </location>
</feature>
<dbReference type="AlphaFoldDB" id="A0A438F8R8"/>
<dbReference type="EMBL" id="QGNW01001079">
    <property type="protein sequence ID" value="RVW56359.1"/>
    <property type="molecule type" value="Genomic_DNA"/>
</dbReference>
<feature type="region of interest" description="Disordered" evidence="1">
    <location>
        <begin position="44"/>
        <end position="163"/>
    </location>
</feature>
<gene>
    <name evidence="3" type="ORF">CK203_114756</name>
</gene>
<feature type="region of interest" description="Disordered" evidence="1">
    <location>
        <begin position="376"/>
        <end position="405"/>
    </location>
</feature>
<evidence type="ECO:0000313" key="3">
    <source>
        <dbReference type="EMBL" id="RVW56359.1"/>
    </source>
</evidence>
<evidence type="ECO:0000259" key="2">
    <source>
        <dbReference type="Pfam" id="PF03732"/>
    </source>
</evidence>
<feature type="region of interest" description="Disordered" evidence="1">
    <location>
        <begin position="1"/>
        <end position="20"/>
    </location>
</feature>
<sequence length="405" mass="46016">MATPSQSRSSGREEEDNHEWRQAIEKRQLASEKQLRALLQETERLREENAVLRIQASTSGPPRRQRSKGQVANSRPEPESIYPGSTGAVPGTYNARPHEPRTPMPRAPREESSDSTHFSAKRQRDRKSQLSSSMRARLGPQEPGRSRPPVATTRAPRPDPMIAPMVQNVPPHRDPMVTPAMRNVHSHLAERPAGRNLPNEPPIGSISKRLDDMLSTPFCSHITHYEPPRIPRTKVFHIRWDQRSLRSHHALSTAYDARYWQRCILCKVFPASLQGQALSWFHRLPPNSIDNFRDLSEAFVGQYLCSARHKQNISTLQNIKMRDNESLREFVKRFGQAVLQIEPPTTMDDLFRRANKYSMLEDDVRAATQQVLVAGRASRDNADRHAKPPDRQNQLTGAGRAESSG</sequence>
<reference evidence="3 4" key="1">
    <citation type="journal article" date="2018" name="PLoS Genet.">
        <title>Population sequencing reveals clonal diversity and ancestral inbreeding in the grapevine cultivar Chardonnay.</title>
        <authorList>
            <person name="Roach M.J."/>
            <person name="Johnson D.L."/>
            <person name="Bohlmann J."/>
            <person name="van Vuuren H.J."/>
            <person name="Jones S.J."/>
            <person name="Pretorius I.S."/>
            <person name="Schmidt S.A."/>
            <person name="Borneman A.R."/>
        </authorList>
    </citation>
    <scope>NUCLEOTIDE SEQUENCE [LARGE SCALE GENOMIC DNA]</scope>
    <source>
        <strain evidence="4">cv. Chardonnay</strain>
        <tissue evidence="3">Leaf</tissue>
    </source>
</reference>
<feature type="compositionally biased region" description="Basic and acidic residues" evidence="1">
    <location>
        <begin position="96"/>
        <end position="114"/>
    </location>
</feature>
<organism evidence="3 4">
    <name type="scientific">Vitis vinifera</name>
    <name type="common">Grape</name>
    <dbReference type="NCBI Taxonomy" id="29760"/>
    <lineage>
        <taxon>Eukaryota</taxon>
        <taxon>Viridiplantae</taxon>
        <taxon>Streptophyta</taxon>
        <taxon>Embryophyta</taxon>
        <taxon>Tracheophyta</taxon>
        <taxon>Spermatophyta</taxon>
        <taxon>Magnoliopsida</taxon>
        <taxon>eudicotyledons</taxon>
        <taxon>Gunneridae</taxon>
        <taxon>Pentapetalae</taxon>
        <taxon>rosids</taxon>
        <taxon>Vitales</taxon>
        <taxon>Vitaceae</taxon>
        <taxon>Viteae</taxon>
        <taxon>Vitis</taxon>
    </lineage>
</organism>
<accession>A0A438F8R8</accession>
<protein>
    <recommendedName>
        <fullName evidence="2">Retrotransposon gag domain-containing protein</fullName>
    </recommendedName>
</protein>
<dbReference type="Proteomes" id="UP000288805">
    <property type="component" value="Unassembled WGS sequence"/>
</dbReference>
<dbReference type="PANTHER" id="PTHR33223">
    <property type="entry name" value="CCHC-TYPE DOMAIN-CONTAINING PROTEIN"/>
    <property type="match status" value="1"/>
</dbReference>
<dbReference type="PANTHER" id="PTHR33223:SF10">
    <property type="entry name" value="AMINOTRANSFERASE-LIKE PLANT MOBILE DOMAIN-CONTAINING PROTEIN"/>
    <property type="match status" value="1"/>
</dbReference>
<dbReference type="InterPro" id="IPR005162">
    <property type="entry name" value="Retrotrans_gag_dom"/>
</dbReference>
<comment type="caution">
    <text evidence="3">The sequence shown here is derived from an EMBL/GenBank/DDBJ whole genome shotgun (WGS) entry which is preliminary data.</text>
</comment>
<dbReference type="Pfam" id="PF03732">
    <property type="entry name" value="Retrotrans_gag"/>
    <property type="match status" value="1"/>
</dbReference>
<evidence type="ECO:0000313" key="4">
    <source>
        <dbReference type="Proteomes" id="UP000288805"/>
    </source>
</evidence>
<name>A0A438F8R8_VITVI</name>